<keyword evidence="4 7" id="KW-0812">Transmembrane</keyword>
<keyword evidence="2" id="KW-0813">Transport</keyword>
<organism evidence="9 10">
    <name type="scientific">Microlunatus ginsengisoli</name>
    <dbReference type="NCBI Taxonomy" id="363863"/>
    <lineage>
        <taxon>Bacteria</taxon>
        <taxon>Bacillati</taxon>
        <taxon>Actinomycetota</taxon>
        <taxon>Actinomycetes</taxon>
        <taxon>Propionibacteriales</taxon>
        <taxon>Propionibacteriaceae</taxon>
        <taxon>Microlunatus</taxon>
    </lineage>
</organism>
<evidence type="ECO:0000313" key="9">
    <source>
        <dbReference type="EMBL" id="GAA3604746.1"/>
    </source>
</evidence>
<dbReference type="PANTHER" id="PTHR43045:SF1">
    <property type="entry name" value="SHIKIMATE TRANSPORTER"/>
    <property type="match status" value="1"/>
</dbReference>
<dbReference type="EMBL" id="BAABAB010000003">
    <property type="protein sequence ID" value="GAA3604746.1"/>
    <property type="molecule type" value="Genomic_DNA"/>
</dbReference>
<name>A0ABP6ZE14_9ACTN</name>
<dbReference type="Gene3D" id="1.20.1250.20">
    <property type="entry name" value="MFS general substrate transporter like domains"/>
    <property type="match status" value="1"/>
</dbReference>
<evidence type="ECO:0000259" key="8">
    <source>
        <dbReference type="PROSITE" id="PS50850"/>
    </source>
</evidence>
<keyword evidence="6 7" id="KW-0472">Membrane</keyword>
<feature type="transmembrane region" description="Helical" evidence="7">
    <location>
        <begin position="55"/>
        <end position="78"/>
    </location>
</feature>
<feature type="transmembrane region" description="Helical" evidence="7">
    <location>
        <begin position="365"/>
        <end position="391"/>
    </location>
</feature>
<evidence type="ECO:0000256" key="5">
    <source>
        <dbReference type="ARBA" id="ARBA00022989"/>
    </source>
</evidence>
<dbReference type="PANTHER" id="PTHR43045">
    <property type="entry name" value="SHIKIMATE TRANSPORTER"/>
    <property type="match status" value="1"/>
</dbReference>
<comment type="caution">
    <text evidence="9">The sequence shown here is derived from an EMBL/GenBank/DDBJ whole genome shotgun (WGS) entry which is preliminary data.</text>
</comment>
<dbReference type="SUPFAM" id="SSF103473">
    <property type="entry name" value="MFS general substrate transporter"/>
    <property type="match status" value="1"/>
</dbReference>
<dbReference type="InterPro" id="IPR036259">
    <property type="entry name" value="MFS_trans_sf"/>
</dbReference>
<dbReference type="Proteomes" id="UP001501490">
    <property type="component" value="Unassembled WGS sequence"/>
</dbReference>
<dbReference type="CDD" id="cd17369">
    <property type="entry name" value="MFS_ShiA_like"/>
    <property type="match status" value="1"/>
</dbReference>
<protein>
    <submittedName>
        <fullName evidence="9">MFS transporter</fullName>
    </submittedName>
</protein>
<evidence type="ECO:0000256" key="2">
    <source>
        <dbReference type="ARBA" id="ARBA00022448"/>
    </source>
</evidence>
<dbReference type="Pfam" id="PF07690">
    <property type="entry name" value="MFS_1"/>
    <property type="match status" value="1"/>
</dbReference>
<feature type="domain" description="Major facilitator superfamily (MFS) profile" evidence="8">
    <location>
        <begin position="18"/>
        <end position="425"/>
    </location>
</feature>
<feature type="transmembrane region" description="Helical" evidence="7">
    <location>
        <begin position="397"/>
        <end position="418"/>
    </location>
</feature>
<keyword evidence="3" id="KW-1003">Cell membrane</keyword>
<sequence length="448" mass="47574">MSSSAPSAGTVGRTPRKAALASFMGSAVEYYDFFLFGSAAALIFPHVFFPDSDASALVMSFATFGIAYIARPIGAIFIGHYGDRIGRQKVLMFTLVLMGVATFAIGLLPTYAQIGWWAPALLVLCRVAQGLSASGEQAGASSLTLEHAPDDRRSFFTSWTLTGTQGGQILAAFALIPVVAMPEAARYSWGWRIPFFLSALVVVVAYVIRRSLHETPTFVEAKKHGEIAKLPIVPLLKEHWRDVLRVICCAFIAAVSTVFGNLAIAYGKTVGLNAAITLWLVVVANAFAMITQPLFGRLADKIGRKPVFIYGAISSAVMMPFYLLSMSAGNELLTFALAVATFSCGYAAANAVWPSFYGEMFSTKVRFSGVALGTQVGFMMAGFAPTIVTALGGVQPGGWVVTAIFTAVIAAIAAISAATARETRDVPTAELGTRRSAAVRTRGVLVSD</sequence>
<accession>A0ABP6ZE14</accession>
<dbReference type="InterPro" id="IPR011701">
    <property type="entry name" value="MFS"/>
</dbReference>
<feature type="transmembrane region" description="Helical" evidence="7">
    <location>
        <begin position="189"/>
        <end position="208"/>
    </location>
</feature>
<keyword evidence="5 7" id="KW-1133">Transmembrane helix</keyword>
<evidence type="ECO:0000256" key="7">
    <source>
        <dbReference type="SAM" id="Phobius"/>
    </source>
</evidence>
<dbReference type="RefSeq" id="WP_344801319.1">
    <property type="nucleotide sequence ID" value="NZ_BAABAB010000003.1"/>
</dbReference>
<gene>
    <name evidence="9" type="ORF">GCM10022236_03240</name>
</gene>
<feature type="transmembrane region" description="Helical" evidence="7">
    <location>
        <begin position="272"/>
        <end position="295"/>
    </location>
</feature>
<feature type="transmembrane region" description="Helical" evidence="7">
    <location>
        <begin position="243"/>
        <end position="266"/>
    </location>
</feature>
<reference evidence="10" key="1">
    <citation type="journal article" date="2019" name="Int. J. Syst. Evol. Microbiol.">
        <title>The Global Catalogue of Microorganisms (GCM) 10K type strain sequencing project: providing services to taxonomists for standard genome sequencing and annotation.</title>
        <authorList>
            <consortium name="The Broad Institute Genomics Platform"/>
            <consortium name="The Broad Institute Genome Sequencing Center for Infectious Disease"/>
            <person name="Wu L."/>
            <person name="Ma J."/>
        </authorList>
    </citation>
    <scope>NUCLEOTIDE SEQUENCE [LARGE SCALE GENOMIC DNA]</scope>
    <source>
        <strain evidence="10">JCM 16929</strain>
    </source>
</reference>
<evidence type="ECO:0000256" key="4">
    <source>
        <dbReference type="ARBA" id="ARBA00022692"/>
    </source>
</evidence>
<proteinExistence type="predicted"/>
<feature type="transmembrane region" description="Helical" evidence="7">
    <location>
        <begin position="307"/>
        <end position="326"/>
    </location>
</feature>
<keyword evidence="10" id="KW-1185">Reference proteome</keyword>
<evidence type="ECO:0000256" key="6">
    <source>
        <dbReference type="ARBA" id="ARBA00023136"/>
    </source>
</evidence>
<feature type="transmembrane region" description="Helical" evidence="7">
    <location>
        <begin position="155"/>
        <end position="177"/>
    </location>
</feature>
<evidence type="ECO:0000313" key="10">
    <source>
        <dbReference type="Proteomes" id="UP001501490"/>
    </source>
</evidence>
<evidence type="ECO:0000256" key="3">
    <source>
        <dbReference type="ARBA" id="ARBA00022475"/>
    </source>
</evidence>
<feature type="transmembrane region" description="Helical" evidence="7">
    <location>
        <begin position="332"/>
        <end position="353"/>
    </location>
</feature>
<dbReference type="InterPro" id="IPR020846">
    <property type="entry name" value="MFS_dom"/>
</dbReference>
<evidence type="ECO:0000256" key="1">
    <source>
        <dbReference type="ARBA" id="ARBA00004651"/>
    </source>
</evidence>
<dbReference type="PROSITE" id="PS50850">
    <property type="entry name" value="MFS"/>
    <property type="match status" value="1"/>
</dbReference>
<feature type="transmembrane region" description="Helical" evidence="7">
    <location>
        <begin position="30"/>
        <end position="49"/>
    </location>
</feature>
<feature type="transmembrane region" description="Helical" evidence="7">
    <location>
        <begin position="90"/>
        <end position="108"/>
    </location>
</feature>
<comment type="subcellular location">
    <subcellularLocation>
        <location evidence="1">Cell membrane</location>
        <topology evidence="1">Multi-pass membrane protein</topology>
    </subcellularLocation>
</comment>